<dbReference type="Proteomes" id="UP000288168">
    <property type="component" value="Unassembled WGS sequence"/>
</dbReference>
<comment type="caution">
    <text evidence="1">The sequence shown here is derived from an EMBL/GenBank/DDBJ whole genome shotgun (WGS) entry which is preliminary data.</text>
</comment>
<dbReference type="AlphaFoldDB" id="A0A428QIT2"/>
<evidence type="ECO:0000313" key="1">
    <source>
        <dbReference type="EMBL" id="RSL65205.1"/>
    </source>
</evidence>
<accession>A0A428QIT2</accession>
<proteinExistence type="predicted"/>
<reference evidence="1 2" key="1">
    <citation type="submission" date="2017-06" db="EMBL/GenBank/DDBJ databases">
        <title>Comparative genomic analysis of Ambrosia Fusariam Clade fungi.</title>
        <authorList>
            <person name="Stajich J.E."/>
            <person name="Carrillo J."/>
            <person name="Kijimoto T."/>
            <person name="Eskalen A."/>
            <person name="O'Donnell K."/>
            <person name="Kasson M."/>
        </authorList>
    </citation>
    <scope>NUCLEOTIDE SEQUENCE [LARGE SCALE GENOMIC DNA]</scope>
    <source>
        <strain evidence="1 2">NRRL62584</strain>
    </source>
</reference>
<evidence type="ECO:0000313" key="2">
    <source>
        <dbReference type="Proteomes" id="UP000288168"/>
    </source>
</evidence>
<dbReference type="OrthoDB" id="5242705at2759"/>
<dbReference type="PANTHER" id="PTHR35394:SF5">
    <property type="entry name" value="DUF3176 DOMAIN-CONTAINING PROTEIN"/>
    <property type="match status" value="1"/>
</dbReference>
<name>A0A428QIT2_9HYPO</name>
<keyword evidence="2" id="KW-1185">Reference proteome</keyword>
<organism evidence="1 2">
    <name type="scientific">Fusarium duplospermum</name>
    <dbReference type="NCBI Taxonomy" id="1325734"/>
    <lineage>
        <taxon>Eukaryota</taxon>
        <taxon>Fungi</taxon>
        <taxon>Dikarya</taxon>
        <taxon>Ascomycota</taxon>
        <taxon>Pezizomycotina</taxon>
        <taxon>Sordariomycetes</taxon>
        <taxon>Hypocreomycetidae</taxon>
        <taxon>Hypocreales</taxon>
        <taxon>Nectriaceae</taxon>
        <taxon>Fusarium</taxon>
        <taxon>Fusarium solani species complex</taxon>
    </lineage>
</organism>
<gene>
    <name evidence="1" type="ORF">CEP54_004333</name>
</gene>
<dbReference type="STRING" id="1325734.A0A428QIT2"/>
<dbReference type="PANTHER" id="PTHR35394">
    <property type="entry name" value="DUF3176 DOMAIN-CONTAINING PROTEIN"/>
    <property type="match status" value="1"/>
</dbReference>
<protein>
    <submittedName>
        <fullName evidence="1">Uncharacterized protein</fullName>
    </submittedName>
</protein>
<dbReference type="EMBL" id="NKCI01000030">
    <property type="protein sequence ID" value="RSL65205.1"/>
    <property type="molecule type" value="Genomic_DNA"/>
</dbReference>
<sequence>MISGKIDEGLISVSSERVSSSWQPKATNSSNRAAIERTFGNLFEYSDNTSCWMMIPRHDLQLKPLTQGAWLSNDIQQEFNITQKSITTMMRSLDEQVMKSINKGLSNSTNLTATFDNVARLLSYQMRDTDGSTVQGKTEQWVIYIKVRWELISGPVLLLLAATLFSARVVMESRGIELEASKSEPLELLLYGFDAKSRECLRANRKAGKSIEGNIIQLEEAAEGPELRLKEGPK</sequence>